<dbReference type="PANTHER" id="PTHR12878">
    <property type="entry name" value="NADH-UBIQUINONE OXIDOREDUCTASE B8 SUBUNIT"/>
    <property type="match status" value="1"/>
</dbReference>
<dbReference type="EMBL" id="BABT02000126">
    <property type="protein sequence ID" value="GAA97512.1"/>
    <property type="molecule type" value="Genomic_DNA"/>
</dbReference>
<sequence>MASALRKALPAAVREIRILACQTSEQSAGARNFIQKAYLDVKKANPDLPIMFREAQGTPARAFVRLERGVERQVSLSGAADSAEVEKRIASILPS</sequence>
<evidence type="ECO:0000256" key="5">
    <source>
        <dbReference type="ARBA" id="ARBA00022660"/>
    </source>
</evidence>
<keyword evidence="7" id="KW-0249">Electron transport</keyword>
<keyword evidence="4" id="KW-0813">Transport</keyword>
<gene>
    <name evidence="11" type="primary">Mo04190</name>
    <name evidence="11" type="ORF">E5Q_04190</name>
</gene>
<dbReference type="Pfam" id="PF05047">
    <property type="entry name" value="L51_S25_CI-B8"/>
    <property type="match status" value="1"/>
</dbReference>
<dbReference type="InterPro" id="IPR036249">
    <property type="entry name" value="Thioredoxin-like_sf"/>
</dbReference>
<evidence type="ECO:0000256" key="9">
    <source>
        <dbReference type="ARBA" id="ARBA00023136"/>
    </source>
</evidence>
<dbReference type="InterPro" id="IPR007741">
    <property type="entry name" value="Ribosomal_mL43/mS25/NADH_DH"/>
</dbReference>
<dbReference type="PANTHER" id="PTHR12878:SF0">
    <property type="entry name" value="NADH DEHYDROGENASE [UBIQUINONE] 1 ALPHA SUBCOMPLEX SUBUNIT 2"/>
    <property type="match status" value="1"/>
</dbReference>
<dbReference type="RefSeq" id="XP_014570605.1">
    <property type="nucleotide sequence ID" value="XM_014715119.1"/>
</dbReference>
<dbReference type="SMART" id="SM00916">
    <property type="entry name" value="L51_S25_CI-B8"/>
    <property type="match status" value="1"/>
</dbReference>
<keyword evidence="5" id="KW-0679">Respiratory chain</keyword>
<comment type="similarity">
    <text evidence="3">Belongs to the complex I NDUFA2 subunit family.</text>
</comment>
<keyword evidence="12" id="KW-1185">Reference proteome</keyword>
<comment type="function">
    <text evidence="1">Accessory subunit of the mitochondrial membrane respiratory chain NADH dehydrogenase (Complex I), that is believed not to be involved in catalysis. Complex I functions in the transfer of electrons from NADH to the respiratory chain. The immediate electron acceptor for the enzyme is believed to be ubiquinone.</text>
</comment>
<dbReference type="InParanoid" id="G7E3V2"/>
<evidence type="ECO:0000259" key="10">
    <source>
        <dbReference type="SMART" id="SM00916"/>
    </source>
</evidence>
<dbReference type="OMA" id="FIEQQYV"/>
<dbReference type="Proteomes" id="UP000009131">
    <property type="component" value="Unassembled WGS sequence"/>
</dbReference>
<evidence type="ECO:0000313" key="11">
    <source>
        <dbReference type="EMBL" id="GAA97512.1"/>
    </source>
</evidence>
<evidence type="ECO:0000256" key="3">
    <source>
        <dbReference type="ARBA" id="ARBA00008939"/>
    </source>
</evidence>
<feature type="domain" description="Ribosomal protein/NADH dehydrogenase" evidence="10">
    <location>
        <begin position="22"/>
        <end position="95"/>
    </location>
</feature>
<dbReference type="AlphaFoldDB" id="G7E3V2"/>
<evidence type="ECO:0000256" key="8">
    <source>
        <dbReference type="ARBA" id="ARBA00023128"/>
    </source>
</evidence>
<evidence type="ECO:0000256" key="4">
    <source>
        <dbReference type="ARBA" id="ARBA00022448"/>
    </source>
</evidence>
<name>G7E3V2_MIXOS</name>
<keyword evidence="9" id="KW-0472">Membrane</keyword>
<accession>G7E3V2</accession>
<proteinExistence type="inferred from homology"/>
<dbReference type="PIRSF" id="PIRSF005822">
    <property type="entry name" value="NDUA2"/>
    <property type="match status" value="1"/>
</dbReference>
<dbReference type="InterPro" id="IPR016464">
    <property type="entry name" value="NADH_Ub_cplx-1_asu_su-2"/>
</dbReference>
<evidence type="ECO:0000313" key="12">
    <source>
        <dbReference type="Proteomes" id="UP000009131"/>
    </source>
</evidence>
<dbReference type="HOGENOM" id="CLU_110897_1_1_1"/>
<organism evidence="11 12">
    <name type="scientific">Mixia osmundae (strain CBS 9802 / IAM 14324 / JCM 22182 / KY 12970)</name>
    <dbReference type="NCBI Taxonomy" id="764103"/>
    <lineage>
        <taxon>Eukaryota</taxon>
        <taxon>Fungi</taxon>
        <taxon>Dikarya</taxon>
        <taxon>Basidiomycota</taxon>
        <taxon>Pucciniomycotina</taxon>
        <taxon>Mixiomycetes</taxon>
        <taxon>Mixiales</taxon>
        <taxon>Mixiaceae</taxon>
        <taxon>Mixia</taxon>
    </lineage>
</organism>
<evidence type="ECO:0000256" key="6">
    <source>
        <dbReference type="ARBA" id="ARBA00022792"/>
    </source>
</evidence>
<keyword evidence="6" id="KW-0999">Mitochondrion inner membrane</keyword>
<evidence type="ECO:0000256" key="2">
    <source>
        <dbReference type="ARBA" id="ARBA00004443"/>
    </source>
</evidence>
<dbReference type="OrthoDB" id="10250268at2759"/>
<comment type="subcellular location">
    <subcellularLocation>
        <location evidence="2">Mitochondrion inner membrane</location>
        <topology evidence="2">Peripheral membrane protein</topology>
        <orientation evidence="2">Matrix side</orientation>
    </subcellularLocation>
</comment>
<reference evidence="11 12" key="2">
    <citation type="journal article" date="2012" name="Open Biol.">
        <title>Characteristics of nucleosomes and linker DNA regions on the genome of the basidiomycete Mixia osmundae revealed by mono- and dinucleosome mapping.</title>
        <authorList>
            <person name="Nishida H."/>
            <person name="Kondo S."/>
            <person name="Matsumoto T."/>
            <person name="Suzuki Y."/>
            <person name="Yoshikawa H."/>
            <person name="Taylor T.D."/>
            <person name="Sugiyama J."/>
        </authorList>
    </citation>
    <scope>NUCLEOTIDE SEQUENCE [LARGE SCALE GENOMIC DNA]</scope>
    <source>
        <strain evidence="12">CBS 9802 / IAM 14324 / JCM 22182 / KY 12970</strain>
    </source>
</reference>
<comment type="caution">
    <text evidence="11">The sequence shown here is derived from an EMBL/GenBank/DDBJ whole genome shotgun (WGS) entry which is preliminary data.</text>
</comment>
<dbReference type="SUPFAM" id="SSF52833">
    <property type="entry name" value="Thioredoxin-like"/>
    <property type="match status" value="1"/>
</dbReference>
<keyword evidence="8" id="KW-0496">Mitochondrion</keyword>
<evidence type="ECO:0000256" key="1">
    <source>
        <dbReference type="ARBA" id="ARBA00003195"/>
    </source>
</evidence>
<dbReference type="STRING" id="764103.G7E3V2"/>
<dbReference type="Gene3D" id="3.40.30.10">
    <property type="entry name" value="Glutaredoxin"/>
    <property type="match status" value="1"/>
</dbReference>
<evidence type="ECO:0000256" key="7">
    <source>
        <dbReference type="ARBA" id="ARBA00022982"/>
    </source>
</evidence>
<dbReference type="GO" id="GO:0005743">
    <property type="term" value="C:mitochondrial inner membrane"/>
    <property type="evidence" value="ECO:0007669"/>
    <property type="project" value="UniProtKB-SubCell"/>
</dbReference>
<dbReference type="eggNOG" id="KOG3446">
    <property type="taxonomic scope" value="Eukaryota"/>
</dbReference>
<reference evidence="11 12" key="1">
    <citation type="journal article" date="2011" name="J. Gen. Appl. Microbiol.">
        <title>Draft genome sequencing of the enigmatic basidiomycete Mixia osmundae.</title>
        <authorList>
            <person name="Nishida H."/>
            <person name="Nagatsuka Y."/>
            <person name="Sugiyama J."/>
        </authorList>
    </citation>
    <scope>NUCLEOTIDE SEQUENCE [LARGE SCALE GENOMIC DNA]</scope>
    <source>
        <strain evidence="12">CBS 9802 / IAM 14324 / JCM 22182 / KY 12970</strain>
    </source>
</reference>
<protein>
    <recommendedName>
        <fullName evidence="10">Ribosomal protein/NADH dehydrogenase domain-containing protein</fullName>
    </recommendedName>
</protein>